<sequence>MGLLTDPSGLSQKAKYTKLLKRHCKLLCNLLFVAGVAWFAALSDSNFNHGTYFSENALLPGLVYSSIKKDTSNFAVNLQEELSRERESHQNTIPTAWLLAKMKQIGLDASSHNFTLNYPFGGGKVFTGNNVYGILRASRIGSTESIVISCPYRTSVSVHPQVSHSVPLMLAFADYARKQKYWAKDIIFLITDQEQLGMQAWLNAYYGNNDNSALISSDLHLRAGAIQAALNLEIQSFDLGKSKTI</sequence>
<evidence type="ECO:0008006" key="3">
    <source>
        <dbReference type="Google" id="ProtNLM"/>
    </source>
</evidence>
<dbReference type="PANTHER" id="PTHR13304:SF0">
    <property type="entry name" value="GLYCOSYLPHOSPHATIDYLINOSITOL ANCHOR ATTACHMENT 1 PROTEIN"/>
    <property type="match status" value="1"/>
</dbReference>
<dbReference type="PANTHER" id="PTHR13304">
    <property type="entry name" value="GLYCOSYLPHOSPHATIDYLINOSITOL ANCHOR ATTACHMENT 1 PROTEIN"/>
    <property type="match status" value="1"/>
</dbReference>
<evidence type="ECO:0000313" key="2">
    <source>
        <dbReference type="Proteomes" id="UP000092462"/>
    </source>
</evidence>
<dbReference type="AlphaFoldDB" id="A0A1B0DKR5"/>
<protein>
    <recommendedName>
        <fullName evidence="3">Glycosylphosphatidylinositol anchor attachment 1 protein</fullName>
    </recommendedName>
</protein>
<organism evidence="1 2">
    <name type="scientific">Phlebotomus papatasi</name>
    <name type="common">Sandfly</name>
    <dbReference type="NCBI Taxonomy" id="29031"/>
    <lineage>
        <taxon>Eukaryota</taxon>
        <taxon>Metazoa</taxon>
        <taxon>Ecdysozoa</taxon>
        <taxon>Arthropoda</taxon>
        <taxon>Hexapoda</taxon>
        <taxon>Insecta</taxon>
        <taxon>Pterygota</taxon>
        <taxon>Neoptera</taxon>
        <taxon>Endopterygota</taxon>
        <taxon>Diptera</taxon>
        <taxon>Nematocera</taxon>
        <taxon>Psychodoidea</taxon>
        <taxon>Psychodidae</taxon>
        <taxon>Phlebotomus</taxon>
        <taxon>Phlebotomus</taxon>
    </lineage>
</organism>
<name>A0A1B0DKR5_PHLPP</name>
<proteinExistence type="predicted"/>
<dbReference type="Proteomes" id="UP000092462">
    <property type="component" value="Unassembled WGS sequence"/>
</dbReference>
<dbReference type="Pfam" id="PF04114">
    <property type="entry name" value="Gaa1"/>
    <property type="match status" value="1"/>
</dbReference>
<keyword evidence="2" id="KW-1185">Reference proteome</keyword>
<accession>A0A1B0DKR5</accession>
<dbReference type="GO" id="GO:0042765">
    <property type="term" value="C:GPI-anchor transamidase complex"/>
    <property type="evidence" value="ECO:0007669"/>
    <property type="project" value="InterPro"/>
</dbReference>
<dbReference type="GO" id="GO:0016255">
    <property type="term" value="P:attachment of GPI anchor to protein"/>
    <property type="evidence" value="ECO:0007669"/>
    <property type="project" value="TreeGrafter"/>
</dbReference>
<dbReference type="Gene3D" id="3.40.630.10">
    <property type="entry name" value="Zn peptidases"/>
    <property type="match status" value="1"/>
</dbReference>
<dbReference type="VEuPathDB" id="VectorBase:PPAI008859"/>
<dbReference type="EMBL" id="AJVK01068317">
    <property type="status" value="NOT_ANNOTATED_CDS"/>
    <property type="molecule type" value="Genomic_DNA"/>
</dbReference>
<dbReference type="EnsemblMetazoa" id="PPAI008859-RA">
    <property type="protein sequence ID" value="PPAI008859-PA"/>
    <property type="gene ID" value="PPAI008859"/>
</dbReference>
<reference evidence="1" key="1">
    <citation type="submission" date="2022-08" db="UniProtKB">
        <authorList>
            <consortium name="EnsemblMetazoa"/>
        </authorList>
    </citation>
    <scope>IDENTIFICATION</scope>
    <source>
        <strain evidence="1">Israel</strain>
    </source>
</reference>
<evidence type="ECO:0000313" key="1">
    <source>
        <dbReference type="EnsemblMetazoa" id="PPAI008859-PA"/>
    </source>
</evidence>
<dbReference type="InterPro" id="IPR007246">
    <property type="entry name" value="Gaa1"/>
</dbReference>
<dbReference type="VEuPathDB" id="VectorBase:PPAPM1_002614"/>